<evidence type="ECO:0000256" key="1">
    <source>
        <dbReference type="SAM" id="MobiDB-lite"/>
    </source>
</evidence>
<sequence length="207" mass="22318">PQTPPRTRLLAKPATPKGLSTPTTPYKSKGHSLMTPSNSSKKLADPFNSGPVGGSSHPESVFKTPSSILKKPILNLSKSSTNLRQSNTDGSQTLLTPEFTPQKSPNRSTRKRRVLPDDIFKHATNSISKVNDKLSFGLLLPMPSTVGSGRKAPAPAKMGRTLGSPTSESLIAHDDIDIEHEEIDLETPLLKQPLTPSKQLIDEDLVS</sequence>
<dbReference type="AlphaFoldDB" id="A0A1E4SPP7"/>
<dbReference type="GeneID" id="30982374"/>
<feature type="region of interest" description="Disordered" evidence="1">
    <location>
        <begin position="147"/>
        <end position="168"/>
    </location>
</feature>
<evidence type="ECO:0000313" key="3">
    <source>
        <dbReference type="Proteomes" id="UP000094285"/>
    </source>
</evidence>
<feature type="compositionally biased region" description="Polar residues" evidence="1">
    <location>
        <begin position="76"/>
        <end position="107"/>
    </location>
</feature>
<feature type="non-terminal residue" evidence="2">
    <location>
        <position position="1"/>
    </location>
</feature>
<keyword evidence="3" id="KW-1185">Reference proteome</keyword>
<reference evidence="3" key="1">
    <citation type="submission" date="2016-05" db="EMBL/GenBank/DDBJ databases">
        <title>Comparative genomics of biotechnologically important yeasts.</title>
        <authorList>
            <consortium name="DOE Joint Genome Institute"/>
            <person name="Riley R."/>
            <person name="Haridas S."/>
            <person name="Wolfe K.H."/>
            <person name="Lopes M.R."/>
            <person name="Hittinger C.T."/>
            <person name="Goker M."/>
            <person name="Salamov A."/>
            <person name="Wisecaver J."/>
            <person name="Long T.M."/>
            <person name="Aerts A.L."/>
            <person name="Barry K."/>
            <person name="Choi C."/>
            <person name="Clum A."/>
            <person name="Coughlan A.Y."/>
            <person name="Deshpande S."/>
            <person name="Douglass A.P."/>
            <person name="Hanson S.J."/>
            <person name="Klenk H.-P."/>
            <person name="Labutti K."/>
            <person name="Lapidus A."/>
            <person name="Lindquist E."/>
            <person name="Lipzen A."/>
            <person name="Meier-Kolthoff J.P."/>
            <person name="Ohm R.A."/>
            <person name="Otillar R.P."/>
            <person name="Pangilinan J."/>
            <person name="Peng Y."/>
            <person name="Rokas A."/>
            <person name="Rosa C.A."/>
            <person name="Scheuner C."/>
            <person name="Sibirny A.A."/>
            <person name="Slot J.C."/>
            <person name="Stielow J.B."/>
            <person name="Sun H."/>
            <person name="Kurtzman C.P."/>
            <person name="Blackwell M."/>
            <person name="Grigoriev I.V."/>
            <person name="Jeffries T.W."/>
        </authorList>
    </citation>
    <scope>NUCLEOTIDE SEQUENCE [LARGE SCALE GENOMIC DNA]</scope>
    <source>
        <strain evidence="3">NRRL Y-17324</strain>
    </source>
</reference>
<proteinExistence type="predicted"/>
<accession>A0A1E4SPP7</accession>
<organism evidence="2 3">
    <name type="scientific">Suhomyces tanzawaensis NRRL Y-17324</name>
    <dbReference type="NCBI Taxonomy" id="984487"/>
    <lineage>
        <taxon>Eukaryota</taxon>
        <taxon>Fungi</taxon>
        <taxon>Dikarya</taxon>
        <taxon>Ascomycota</taxon>
        <taxon>Saccharomycotina</taxon>
        <taxon>Pichiomycetes</taxon>
        <taxon>Debaryomycetaceae</taxon>
        <taxon>Suhomyces</taxon>
    </lineage>
</organism>
<dbReference type="EMBL" id="KV453909">
    <property type="protein sequence ID" value="ODV81500.1"/>
    <property type="molecule type" value="Genomic_DNA"/>
</dbReference>
<name>A0A1E4SPP7_9ASCO</name>
<feature type="non-terminal residue" evidence="2">
    <location>
        <position position="207"/>
    </location>
</feature>
<dbReference type="RefSeq" id="XP_020066622.1">
    <property type="nucleotide sequence ID" value="XM_020208237.1"/>
</dbReference>
<dbReference type="OrthoDB" id="3997968at2759"/>
<feature type="region of interest" description="Disordered" evidence="1">
    <location>
        <begin position="1"/>
        <end position="111"/>
    </location>
</feature>
<gene>
    <name evidence="2" type="ORF">CANTADRAFT_28193</name>
</gene>
<dbReference type="Proteomes" id="UP000094285">
    <property type="component" value="Unassembled WGS sequence"/>
</dbReference>
<evidence type="ECO:0000313" key="2">
    <source>
        <dbReference type="EMBL" id="ODV81500.1"/>
    </source>
</evidence>
<protein>
    <submittedName>
        <fullName evidence="2">Uncharacterized protein</fullName>
    </submittedName>
</protein>